<dbReference type="Pfam" id="PF02374">
    <property type="entry name" value="ArsA_ATPase"/>
    <property type="match status" value="3"/>
</dbReference>
<dbReference type="InterPro" id="IPR027417">
    <property type="entry name" value="P-loop_NTPase"/>
</dbReference>
<reference evidence="3 4" key="1">
    <citation type="submission" date="2020-10" db="EMBL/GenBank/DDBJ databases">
        <title>Olsenella immobilis sp.nov., isolated from the mud in a fermentation cellar used for the production of Chinese strong-flavoured liquor.</title>
        <authorList>
            <person name="Lu L."/>
        </authorList>
    </citation>
    <scope>NUCLEOTIDE SEQUENCE [LARGE SCALE GENOMIC DNA]</scope>
    <source>
        <strain evidence="3 4">LZLJ-2</strain>
    </source>
</reference>
<comment type="similarity">
    <text evidence="1">Belongs to the arsA ATPase family.</text>
</comment>
<gene>
    <name evidence="3" type="primary">arsA</name>
    <name evidence="3" type="ORF">INP52_08420</name>
</gene>
<dbReference type="InterPro" id="IPR016300">
    <property type="entry name" value="ATPase_ArsA/GET3"/>
</dbReference>
<evidence type="ECO:0000256" key="1">
    <source>
        <dbReference type="ARBA" id="ARBA00011040"/>
    </source>
</evidence>
<feature type="domain" description="ArsA/GET3 Anion-transporting ATPase-like" evidence="2">
    <location>
        <begin position="327"/>
        <end position="467"/>
    </location>
</feature>
<dbReference type="NCBIfam" id="TIGR04291">
    <property type="entry name" value="arsen_driv_ArsA"/>
    <property type="match status" value="1"/>
</dbReference>
<dbReference type="SUPFAM" id="SSF52540">
    <property type="entry name" value="P-loop containing nucleoside triphosphate hydrolases"/>
    <property type="match status" value="2"/>
</dbReference>
<dbReference type="GO" id="GO:0005524">
    <property type="term" value="F:ATP binding"/>
    <property type="evidence" value="ECO:0007669"/>
    <property type="project" value="InterPro"/>
</dbReference>
<sequence>MNAFDINALEPYKYLFFTGKGGVGKTSVSCAAAVAFADAGERVLIVSTDPASNMQDVFETEISEEGTRIEDCPNLTVMDVDPLKEAAAYRENVVGPYRGILPDDAIANIEEQLSGSCTIEIAAFDRFAWALTDNDVATRYDRIVFDTAPTGHTLRTLELPSAWTNYLDENSTGTSCLGQLSGLGDKRETYAKAVATLADVTQTGMVLVARPQTPTLEEAARSRAELSDLGIVCQMLVVNGMLEQATDEASGEMLDAQEKALEHMPEGLAGLRMYRNPLRSYNVTGLDFLRRFLKGEADRLMTSIEVERPDVRSLDDLVDELAGSGRRVIFTMGKGGVGKTSVAVDIAKGLARRGEKVRLTTTDPADHLGNFDLDTPGLSVSHIDEKHELEAYETEVLDTARKTMGDEDFSYIQESLRSPCTQEIAVFRAFADIVAKADEEVVVIDTAPTGHTLLLLESTQSYDEQMESTGGEVPESVRELLPRLHDPAQTEVVIVTLPEATPVYEAQRLRDDLDRTGIDSRWWVVNQCLSLGDATDPMLRARAASERQWLDRIDDMSKGLTVGIPWNASGDVR</sequence>
<dbReference type="PANTHER" id="PTHR10803:SF3">
    <property type="entry name" value="ATPASE GET3"/>
    <property type="match status" value="1"/>
</dbReference>
<protein>
    <submittedName>
        <fullName evidence="3">Arsenical pump-driving ATPase</fullName>
    </submittedName>
</protein>
<evidence type="ECO:0000259" key="2">
    <source>
        <dbReference type="Pfam" id="PF02374"/>
    </source>
</evidence>
<dbReference type="InterPro" id="IPR027541">
    <property type="entry name" value="Ars_ATPase"/>
</dbReference>
<evidence type="ECO:0000313" key="3">
    <source>
        <dbReference type="EMBL" id="QOY61630.1"/>
    </source>
</evidence>
<dbReference type="InterPro" id="IPR025723">
    <property type="entry name" value="ArsA/GET3_ATPase-like"/>
</dbReference>
<dbReference type="RefSeq" id="WP_194372930.1">
    <property type="nucleotide sequence ID" value="NZ_CP063767.1"/>
</dbReference>
<dbReference type="Proteomes" id="UP000593735">
    <property type="component" value="Chromosome"/>
</dbReference>
<feature type="domain" description="ArsA/GET3 Anion-transporting ATPase-like" evidence="2">
    <location>
        <begin position="13"/>
        <end position="292"/>
    </location>
</feature>
<dbReference type="AlphaFoldDB" id="A0A7S7MAA5"/>
<evidence type="ECO:0000313" key="4">
    <source>
        <dbReference type="Proteomes" id="UP000593735"/>
    </source>
</evidence>
<keyword evidence="4" id="KW-1185">Reference proteome</keyword>
<accession>A0A7S7MAA5</accession>
<dbReference type="EMBL" id="CP063767">
    <property type="protein sequence ID" value="QOY61630.1"/>
    <property type="molecule type" value="Genomic_DNA"/>
</dbReference>
<dbReference type="CDD" id="cd02035">
    <property type="entry name" value="ArsA"/>
    <property type="match status" value="2"/>
</dbReference>
<dbReference type="GO" id="GO:0016887">
    <property type="term" value="F:ATP hydrolysis activity"/>
    <property type="evidence" value="ECO:0007669"/>
    <property type="project" value="InterPro"/>
</dbReference>
<organism evidence="3 4">
    <name type="scientific">Thermophilibacter immobilis</name>
    <dbReference type="NCBI Taxonomy" id="2779519"/>
    <lineage>
        <taxon>Bacteria</taxon>
        <taxon>Bacillati</taxon>
        <taxon>Actinomycetota</taxon>
        <taxon>Coriobacteriia</taxon>
        <taxon>Coriobacteriales</taxon>
        <taxon>Atopobiaceae</taxon>
        <taxon>Thermophilibacter</taxon>
    </lineage>
</organism>
<dbReference type="Gene3D" id="3.40.50.300">
    <property type="entry name" value="P-loop containing nucleotide triphosphate hydrolases"/>
    <property type="match status" value="2"/>
</dbReference>
<name>A0A7S7MAA5_9ACTN</name>
<feature type="domain" description="ArsA/GET3 Anion-transporting ATPase-like" evidence="2">
    <location>
        <begin position="475"/>
        <end position="556"/>
    </location>
</feature>
<dbReference type="KEGG" id="tio:INP52_08420"/>
<dbReference type="NCBIfam" id="TIGR00345">
    <property type="entry name" value="GET3_arsA_TRC40"/>
    <property type="match status" value="1"/>
</dbReference>
<dbReference type="GO" id="GO:0015446">
    <property type="term" value="F:ATPase-coupled arsenite transmembrane transporter activity"/>
    <property type="evidence" value="ECO:0007669"/>
    <property type="project" value="InterPro"/>
</dbReference>
<dbReference type="PIRSF" id="PIRSF001327">
    <property type="entry name" value="Arsenical_pump-driving_ATPase"/>
    <property type="match status" value="1"/>
</dbReference>
<dbReference type="PANTHER" id="PTHR10803">
    <property type="entry name" value="ARSENICAL PUMP-DRIVING ATPASE ARSENITE-TRANSLOCATING ATPASE"/>
    <property type="match status" value="1"/>
</dbReference>
<proteinExistence type="inferred from homology"/>